<feature type="domain" description="Helicase ATP-binding" evidence="9">
    <location>
        <begin position="569"/>
        <end position="742"/>
    </location>
</feature>
<dbReference type="SMART" id="SM00490">
    <property type="entry name" value="HELICc"/>
    <property type="match status" value="1"/>
</dbReference>
<evidence type="ECO:0000256" key="7">
    <source>
        <dbReference type="SAM" id="Coils"/>
    </source>
</evidence>
<keyword evidence="6" id="KW-0233">DNA recombination</keyword>
<feature type="domain" description="Helicase C-terminal" evidence="10">
    <location>
        <begin position="914"/>
        <end position="1073"/>
    </location>
</feature>
<proteinExistence type="inferred from homology"/>
<dbReference type="Pfam" id="PF00271">
    <property type="entry name" value="Helicase_C"/>
    <property type="match status" value="1"/>
</dbReference>
<dbReference type="InterPro" id="IPR027417">
    <property type="entry name" value="P-loop_NTPase"/>
</dbReference>
<dbReference type="GO" id="GO:0004386">
    <property type="term" value="F:helicase activity"/>
    <property type="evidence" value="ECO:0007669"/>
    <property type="project" value="UniProtKB-KW"/>
</dbReference>
<evidence type="ECO:0000256" key="8">
    <source>
        <dbReference type="SAM" id="MobiDB-lite"/>
    </source>
</evidence>
<feature type="region of interest" description="Disordered" evidence="8">
    <location>
        <begin position="1"/>
        <end position="308"/>
    </location>
</feature>
<dbReference type="GO" id="GO:0006310">
    <property type="term" value="P:DNA recombination"/>
    <property type="evidence" value="ECO:0007669"/>
    <property type="project" value="UniProtKB-KW"/>
</dbReference>
<comment type="similarity">
    <text evidence="1">Belongs to the SNF2/RAD54 helicase family.</text>
</comment>
<feature type="compositionally biased region" description="Polar residues" evidence="8">
    <location>
        <begin position="47"/>
        <end position="58"/>
    </location>
</feature>
<dbReference type="STRING" id="4096.A0A1U7XGP7"/>
<feature type="compositionally biased region" description="Acidic residues" evidence="8">
    <location>
        <begin position="190"/>
        <end position="200"/>
    </location>
</feature>
<organism evidence="11 12">
    <name type="scientific">Nicotiana sylvestris</name>
    <name type="common">Wood tobacco</name>
    <name type="synonym">South American tobacco</name>
    <dbReference type="NCBI Taxonomy" id="4096"/>
    <lineage>
        <taxon>Eukaryota</taxon>
        <taxon>Viridiplantae</taxon>
        <taxon>Streptophyta</taxon>
        <taxon>Embryophyta</taxon>
        <taxon>Tracheophyta</taxon>
        <taxon>Spermatophyta</taxon>
        <taxon>Magnoliopsida</taxon>
        <taxon>eudicotyledons</taxon>
        <taxon>Gunneridae</taxon>
        <taxon>Pentapetalae</taxon>
        <taxon>asterids</taxon>
        <taxon>lamiids</taxon>
        <taxon>Solanales</taxon>
        <taxon>Solanaceae</taxon>
        <taxon>Nicotianoideae</taxon>
        <taxon>Nicotianeae</taxon>
        <taxon>Nicotiana</taxon>
    </lineage>
</organism>
<dbReference type="Pfam" id="PF00176">
    <property type="entry name" value="SNF2-rel_dom"/>
    <property type="match status" value="1"/>
</dbReference>
<keyword evidence="4" id="KW-0347">Helicase</keyword>
<feature type="compositionally biased region" description="Polar residues" evidence="8">
    <location>
        <begin position="85"/>
        <end position="100"/>
    </location>
</feature>
<dbReference type="InterPro" id="IPR000330">
    <property type="entry name" value="SNF2_N"/>
</dbReference>
<feature type="coiled-coil region" evidence="7">
    <location>
        <begin position="1219"/>
        <end position="1246"/>
    </location>
</feature>
<keyword evidence="11" id="KW-1185">Reference proteome</keyword>
<feature type="compositionally biased region" description="Polar residues" evidence="8">
    <location>
        <begin position="1"/>
        <end position="28"/>
    </location>
</feature>
<dbReference type="InterPro" id="IPR050496">
    <property type="entry name" value="SNF2_RAD54_helicase_repair"/>
</dbReference>
<dbReference type="GO" id="GO:0015616">
    <property type="term" value="F:DNA translocase activity"/>
    <property type="evidence" value="ECO:0007669"/>
    <property type="project" value="TreeGrafter"/>
</dbReference>
<dbReference type="SUPFAM" id="SSF52540">
    <property type="entry name" value="P-loop containing nucleoside triphosphate hydrolases"/>
    <property type="match status" value="2"/>
</dbReference>
<dbReference type="KEGG" id="nsy:104236578"/>
<keyword evidence="5" id="KW-0067">ATP-binding</keyword>
<dbReference type="OrthoDB" id="413460at2759"/>
<dbReference type="Gene3D" id="3.40.50.10810">
    <property type="entry name" value="Tandem AAA-ATPase domain"/>
    <property type="match status" value="1"/>
</dbReference>
<feature type="region of interest" description="Disordered" evidence="8">
    <location>
        <begin position="395"/>
        <end position="418"/>
    </location>
</feature>
<evidence type="ECO:0000313" key="12">
    <source>
        <dbReference type="RefSeq" id="XP_009788831.1"/>
    </source>
</evidence>
<dbReference type="InterPro" id="IPR038718">
    <property type="entry name" value="SNF2-like_sf"/>
</dbReference>
<feature type="compositionally biased region" description="Low complexity" evidence="8">
    <location>
        <begin position="63"/>
        <end position="78"/>
    </location>
</feature>
<reference evidence="12" key="2">
    <citation type="submission" date="2025-08" db="UniProtKB">
        <authorList>
            <consortium name="RefSeq"/>
        </authorList>
    </citation>
    <scope>IDENTIFICATION</scope>
    <source>
        <tissue evidence="12">Leaf</tissue>
    </source>
</reference>
<gene>
    <name evidence="12" type="primary">LOC104236578</name>
</gene>
<dbReference type="PROSITE" id="PS51194">
    <property type="entry name" value="HELICASE_CTER"/>
    <property type="match status" value="1"/>
</dbReference>
<dbReference type="Proteomes" id="UP000189701">
    <property type="component" value="Unplaced"/>
</dbReference>
<dbReference type="SMART" id="SM00487">
    <property type="entry name" value="DEXDc"/>
    <property type="match status" value="1"/>
</dbReference>
<dbReference type="GO" id="GO:0016787">
    <property type="term" value="F:hydrolase activity"/>
    <property type="evidence" value="ECO:0007669"/>
    <property type="project" value="UniProtKB-KW"/>
</dbReference>
<dbReference type="Gene3D" id="3.40.50.300">
    <property type="entry name" value="P-loop containing nucleotide triphosphate hydrolases"/>
    <property type="match status" value="1"/>
</dbReference>
<accession>A0A1U7XGP7</accession>
<keyword evidence="2" id="KW-0547">Nucleotide-binding</keyword>
<evidence type="ECO:0000256" key="1">
    <source>
        <dbReference type="ARBA" id="ARBA00007025"/>
    </source>
</evidence>
<feature type="compositionally biased region" description="Basic and acidic residues" evidence="8">
    <location>
        <begin position="296"/>
        <end position="305"/>
    </location>
</feature>
<dbReference type="InterPro" id="IPR001650">
    <property type="entry name" value="Helicase_C-like"/>
</dbReference>
<protein>
    <submittedName>
        <fullName evidence="12">DNA excision repair protein ERCC-6-like isoform X1</fullName>
    </submittedName>
</protein>
<dbReference type="PANTHER" id="PTHR45629:SF7">
    <property type="entry name" value="DNA EXCISION REPAIR PROTEIN ERCC-6-RELATED"/>
    <property type="match status" value="1"/>
</dbReference>
<dbReference type="CDD" id="cd18793">
    <property type="entry name" value="SF2_C_SNF"/>
    <property type="match status" value="1"/>
</dbReference>
<evidence type="ECO:0000256" key="2">
    <source>
        <dbReference type="ARBA" id="ARBA00022741"/>
    </source>
</evidence>
<keyword evidence="7" id="KW-0175">Coiled coil</keyword>
<evidence type="ECO:0000256" key="4">
    <source>
        <dbReference type="ARBA" id="ARBA00022806"/>
    </source>
</evidence>
<dbReference type="PROSITE" id="PS51192">
    <property type="entry name" value="HELICASE_ATP_BIND_1"/>
    <property type="match status" value="1"/>
</dbReference>
<evidence type="ECO:0000256" key="5">
    <source>
        <dbReference type="ARBA" id="ARBA00022840"/>
    </source>
</evidence>
<name>A0A1U7XGP7_NICSY</name>
<dbReference type="FunFam" id="3.40.50.10810:FF:000055">
    <property type="entry name" value="Protein CHROMATIN REMODELING 24"/>
    <property type="match status" value="1"/>
</dbReference>
<evidence type="ECO:0000256" key="3">
    <source>
        <dbReference type="ARBA" id="ARBA00022801"/>
    </source>
</evidence>
<dbReference type="GeneID" id="104236578"/>
<reference evidence="11" key="1">
    <citation type="journal article" date="2013" name="Genome Biol.">
        <title>Reference genomes and transcriptomes of Nicotiana sylvestris and Nicotiana tomentosiformis.</title>
        <authorList>
            <person name="Sierro N."/>
            <person name="Battey J.N."/>
            <person name="Ouadi S."/>
            <person name="Bovet L."/>
            <person name="Goepfert S."/>
            <person name="Bakaher N."/>
            <person name="Peitsch M.C."/>
            <person name="Ivanov N.V."/>
        </authorList>
    </citation>
    <scope>NUCLEOTIDE SEQUENCE [LARGE SCALE GENOMIC DNA]</scope>
</reference>
<feature type="region of interest" description="Disordered" evidence="8">
    <location>
        <begin position="346"/>
        <end position="372"/>
    </location>
</feature>
<dbReference type="PANTHER" id="PTHR45629">
    <property type="entry name" value="SNF2/RAD54 FAMILY MEMBER"/>
    <property type="match status" value="1"/>
</dbReference>
<dbReference type="GO" id="GO:0005524">
    <property type="term" value="F:ATP binding"/>
    <property type="evidence" value="ECO:0007669"/>
    <property type="project" value="UniProtKB-KW"/>
</dbReference>
<evidence type="ECO:0000313" key="11">
    <source>
        <dbReference type="Proteomes" id="UP000189701"/>
    </source>
</evidence>
<evidence type="ECO:0000259" key="10">
    <source>
        <dbReference type="PROSITE" id="PS51194"/>
    </source>
</evidence>
<sequence>MAKPPQQQQPRSLNQRHTQILINLSASHSKPPPDDLTKLEARRRFNQNDAVPTFSAITDSEPDSSPSPGDDGVPSFSGIADFSPYSDTKSSPPVRFSSNDIGDDSVPNFSRIADFSPDSATKSSPSVPCSSNGIGEAEETDDQSKINNISAFENDAIPNFSAVADFGPDSAKSSPFGENEIDESKHEIQEELSDQPEDSFDYQCCGIGEKEIDDEPKNEIQEQLSEPPVDSFDSHCSEIGNLDSSSSSVEKEIDQPKSGTKADPLLSKIDDNSSSLSVDMEQSKDVYENCEQSQKGQKDYEKTSNEEEEKIMKIKIKGRRRLCKISEDNNDSEELKLKDNEESGFLEITDFDSPPPQAKNAVQNEHGSSGSEIRDILNDLSSRLEILSIEKKRAPKPSDLTKKDEIPDYQSAGSSYDTIKESRIRGEIHKESLKEIDLGGESKNDYVVRKLNDTRSSVEAPKRKEVKMVGKSQPMKNSLSAYKFLEGDSNDSDGDCVVVGDKSAITQVGRHNRKARLERKHSDDFDSRDFVSEEDHTYTLSGPKFNYGLPGKVAKMLYPHQRDGLKWLWSLHCLGKGGILGDDMGLGKTMQICGYLAGLFYSKLIKRVLIVAPKTLLPHWIKELTAVGLSQKIREYFATSAKLRNYELEYVLQDKGILLTTYDIVRNNVKSLCGDQYFLDKDEELTWDYMILDEGHLIKNPSTQRAKSLHEIPCAHRIIISGTPLQNNLKELWALFNFCCPGLLGDKQWFKEKYEHPILRGNDKNAYDRDKRIGSAVAKELREHIQPYFLRRLKSEVFSDESSAGAKLSKKNEIIVWLKLTNCQRQLYTAFLKSEIVLSAFDSSPLAALTILKKICDHPLLLTKRAAAEVLEEMDSTSNKDDRAVAERLVMQMANVTEKLDDEVTHDVSCKIAFILALLDNLIPGGHNVLIFSQTRKMLNLLQDALISNGFQFMRIDGTTKATDRLKIVNDFQEGRGAPIFLLTSQVGGLGLTLTKADRVIVVDPAWNPSTDSQSVDRAYRIGQTKDVVVYRLMTCGTVEEKIYRKQVYKGGLFKTATEHKEQIRYFSQQDLRELFSLPKGGFDISNTQQQLNEEHDHEHKMEGALKVHVTFLETLGIAGVSSHSLLFSKAAPEPPVEDEDEVKIASRTTFVGNSSSHSSVERAVDAGQYAFKPKDVKLQDKSVPTRIGPTESDIKEKIRRLSHMFGNKEMISKLPDRGERIQQQIAELNKELKNIRMEKENRDEVIDLDDISGRFHRVVNV</sequence>
<dbReference type="AlphaFoldDB" id="A0A1U7XGP7"/>
<evidence type="ECO:0000256" key="6">
    <source>
        <dbReference type="ARBA" id="ARBA00023172"/>
    </source>
</evidence>
<dbReference type="eggNOG" id="KOG0387">
    <property type="taxonomic scope" value="Eukaryota"/>
</dbReference>
<dbReference type="InterPro" id="IPR049730">
    <property type="entry name" value="SNF2/RAD54-like_C"/>
</dbReference>
<feature type="compositionally biased region" description="Polar residues" evidence="8">
    <location>
        <begin position="360"/>
        <end position="371"/>
    </location>
</feature>
<evidence type="ECO:0000259" key="9">
    <source>
        <dbReference type="PROSITE" id="PS51192"/>
    </source>
</evidence>
<dbReference type="RefSeq" id="XP_009788831.1">
    <property type="nucleotide sequence ID" value="XM_009790529.1"/>
</dbReference>
<dbReference type="InterPro" id="IPR014001">
    <property type="entry name" value="Helicase_ATP-bd"/>
</dbReference>
<keyword evidence="3" id="KW-0378">Hydrolase</keyword>
<feature type="compositionally biased region" description="Polar residues" evidence="8">
    <location>
        <begin position="118"/>
        <end position="133"/>
    </location>
</feature>
<feature type="compositionally biased region" description="Basic and acidic residues" evidence="8">
    <location>
        <begin position="31"/>
        <end position="43"/>
    </location>
</feature>